<dbReference type="Pfam" id="PF03390">
    <property type="entry name" value="2HCT"/>
    <property type="match status" value="1"/>
</dbReference>
<dbReference type="EMBL" id="CAADJE010000025">
    <property type="protein sequence ID" value="VFS74170.1"/>
    <property type="molecule type" value="Genomic_DNA"/>
</dbReference>
<dbReference type="GO" id="GO:0008514">
    <property type="term" value="F:organic anion transmembrane transporter activity"/>
    <property type="evidence" value="ECO:0007669"/>
    <property type="project" value="InterPro"/>
</dbReference>
<organism evidence="4 5">
    <name type="scientific">Raoultella planticola</name>
    <name type="common">Klebsiella planticola</name>
    <dbReference type="NCBI Taxonomy" id="575"/>
    <lineage>
        <taxon>Bacteria</taxon>
        <taxon>Pseudomonadati</taxon>
        <taxon>Pseudomonadota</taxon>
        <taxon>Gammaproteobacteria</taxon>
        <taxon>Enterobacterales</taxon>
        <taxon>Enterobacteriaceae</taxon>
        <taxon>Klebsiella/Raoultella group</taxon>
        <taxon>Raoultella</taxon>
    </lineage>
</organism>
<sequence>MATGFFVGKKIGMHPIDVAIVSCCQSGQGGTGDVAILTAGNRMSLMPFAQIATPHRRGDQRLHLAVGSRQLPRLSFQENIMKLASFIYQGSRSFGIVKAEGMIDLGRRLGDRYGDLKALLQGNGLAEAGRYLNDAVDVPMSAVTFLPVIEQPEKILCVGMNYAEKRKEFDQHNPAPTLFVRFPDSQTAHNAPVLKPRHSSEFDYEGELAVIIGKGGENIRREEALRHVAGYSCYMDGSARDWQHSWFTAGKNWRQTGAFGPWMATADEIPDPHQLTIRTWLNGRMVQDDNTSSMIHKVAELIEYISTFTRLSPGDVIITGSPGGVGKKRNPPLFMQEGDRIEVEIEHIGHLSNVIMEAPASTLTTAH</sequence>
<proteinExistence type="inferred from homology"/>
<keyword evidence="2" id="KW-0479">Metal-binding</keyword>
<dbReference type="Gene3D" id="3.90.850.10">
    <property type="entry name" value="Fumarylacetoacetase-like, C-terminal domain"/>
    <property type="match status" value="1"/>
</dbReference>
<dbReference type="PANTHER" id="PTHR42796">
    <property type="entry name" value="FUMARYLACETOACETATE HYDROLASE DOMAIN-CONTAINING PROTEIN 2A-RELATED"/>
    <property type="match status" value="1"/>
</dbReference>
<evidence type="ECO:0000256" key="2">
    <source>
        <dbReference type="ARBA" id="ARBA00022723"/>
    </source>
</evidence>
<dbReference type="Proteomes" id="UP000345637">
    <property type="component" value="Unassembled WGS sequence"/>
</dbReference>
<name>A0A485BLC9_RAOPL</name>
<dbReference type="GO" id="GO:0016853">
    <property type="term" value="F:isomerase activity"/>
    <property type="evidence" value="ECO:0007669"/>
    <property type="project" value="UniProtKB-KW"/>
</dbReference>
<dbReference type="PANTHER" id="PTHR42796:SF4">
    <property type="entry name" value="FUMARYLACETOACETATE HYDROLASE DOMAIN-CONTAINING PROTEIN 2A"/>
    <property type="match status" value="1"/>
</dbReference>
<evidence type="ECO:0000259" key="3">
    <source>
        <dbReference type="Pfam" id="PF01557"/>
    </source>
</evidence>
<dbReference type="GO" id="GO:0046872">
    <property type="term" value="F:metal ion binding"/>
    <property type="evidence" value="ECO:0007669"/>
    <property type="project" value="UniProtKB-KW"/>
</dbReference>
<dbReference type="AlphaFoldDB" id="A0A485BLC9"/>
<accession>A0A485BLC9</accession>
<evidence type="ECO:0000313" key="4">
    <source>
        <dbReference type="EMBL" id="VFS74170.1"/>
    </source>
</evidence>
<dbReference type="GO" id="GO:0016020">
    <property type="term" value="C:membrane"/>
    <property type="evidence" value="ECO:0007669"/>
    <property type="project" value="InterPro"/>
</dbReference>
<comment type="similarity">
    <text evidence="1">Belongs to the FAH family.</text>
</comment>
<protein>
    <submittedName>
        <fullName evidence="4">4-hydroxyphenylacetate degradation bifunctional isomerase/decarboxylase</fullName>
    </submittedName>
</protein>
<gene>
    <name evidence="4" type="ORF">NCTC12998_04429</name>
</gene>
<dbReference type="InterPro" id="IPR051121">
    <property type="entry name" value="FAH"/>
</dbReference>
<feature type="domain" description="Fumarylacetoacetase-like C-terminal" evidence="3">
    <location>
        <begin position="154"/>
        <end position="355"/>
    </location>
</feature>
<dbReference type="FunFam" id="3.90.850.10:FF:000008">
    <property type="entry name" value="FAA hydrolase family protein"/>
    <property type="match status" value="1"/>
</dbReference>
<reference evidence="4 5" key="1">
    <citation type="submission" date="2019-03" db="EMBL/GenBank/DDBJ databases">
        <authorList>
            <consortium name="Pathogen Informatics"/>
        </authorList>
    </citation>
    <scope>NUCLEOTIDE SEQUENCE [LARGE SCALE GENOMIC DNA]</scope>
    <source>
        <strain evidence="4 5">NCTC12998</strain>
    </source>
</reference>
<keyword evidence="4" id="KW-0413">Isomerase</keyword>
<evidence type="ECO:0000256" key="1">
    <source>
        <dbReference type="ARBA" id="ARBA00010211"/>
    </source>
</evidence>
<dbReference type="InterPro" id="IPR011234">
    <property type="entry name" value="Fumarylacetoacetase-like_C"/>
</dbReference>
<dbReference type="SUPFAM" id="SSF56529">
    <property type="entry name" value="FAH"/>
    <property type="match status" value="1"/>
</dbReference>
<dbReference type="Pfam" id="PF01557">
    <property type="entry name" value="FAA_hydrolase"/>
    <property type="match status" value="1"/>
</dbReference>
<dbReference type="GO" id="GO:0044281">
    <property type="term" value="P:small molecule metabolic process"/>
    <property type="evidence" value="ECO:0007669"/>
    <property type="project" value="UniProtKB-ARBA"/>
</dbReference>
<evidence type="ECO:0000313" key="5">
    <source>
        <dbReference type="Proteomes" id="UP000345637"/>
    </source>
</evidence>
<dbReference type="InterPro" id="IPR036663">
    <property type="entry name" value="Fumarylacetoacetase_C_sf"/>
</dbReference>
<dbReference type="InterPro" id="IPR004679">
    <property type="entry name" value="2-OHcarboxylate_transport"/>
</dbReference>